<evidence type="ECO:0008006" key="7">
    <source>
        <dbReference type="Google" id="ProtNLM"/>
    </source>
</evidence>
<dbReference type="Gene3D" id="3.40.630.30">
    <property type="match status" value="1"/>
</dbReference>
<evidence type="ECO:0000256" key="1">
    <source>
        <dbReference type="ARBA" id="ARBA00022679"/>
    </source>
</evidence>
<keyword evidence="5" id="KW-1185">Reference proteome</keyword>
<dbReference type="AlphaFoldDB" id="A0AAW9HKN0"/>
<evidence type="ECO:0000313" key="5">
    <source>
        <dbReference type="Proteomes" id="UP001284901"/>
    </source>
</evidence>
<reference evidence="3 5" key="1">
    <citation type="submission" date="2023-10" db="EMBL/GenBank/DDBJ databases">
        <title>Whole Genome based description of the genera Actinobaculum and Actinotignum reveals a complex phylogenetic relationship within the species included in the genus Actinotignum.</title>
        <authorList>
            <person name="Jensen C.S."/>
            <person name="Dargis R."/>
            <person name="Kemp M."/>
            <person name="Christensen J.J."/>
        </authorList>
    </citation>
    <scope>NUCLEOTIDE SEQUENCE</scope>
    <source>
        <strain evidence="4 5">SLA_B089</strain>
        <strain evidence="3">SLA_B245</strain>
    </source>
</reference>
<dbReference type="EMBL" id="JAWNFY010000033">
    <property type="protein sequence ID" value="MDY5147168.1"/>
    <property type="molecule type" value="Genomic_DNA"/>
</dbReference>
<dbReference type="PANTHER" id="PTHR36449:SF1">
    <property type="entry name" value="ACETYLTRANSFERASE"/>
    <property type="match status" value="1"/>
</dbReference>
<dbReference type="PANTHER" id="PTHR36449">
    <property type="entry name" value="ACETYLTRANSFERASE-RELATED"/>
    <property type="match status" value="1"/>
</dbReference>
<keyword evidence="1" id="KW-0808">Transferase</keyword>
<dbReference type="EMBL" id="JAWNFV010000022">
    <property type="protein sequence ID" value="MDY5141370.1"/>
    <property type="molecule type" value="Genomic_DNA"/>
</dbReference>
<evidence type="ECO:0000313" key="4">
    <source>
        <dbReference type="EMBL" id="MDY5147168.1"/>
    </source>
</evidence>
<comment type="caution">
    <text evidence="3">The sequence shown here is derived from an EMBL/GenBank/DDBJ whole genome shotgun (WGS) entry which is preliminary data.</text>
</comment>
<name>A0AAW9HKN0_9ACTO</name>
<sequence length="198" mass="21936">MSGMSLLSKHGLELTQISAGHDLSSFSTLGDGDYHGTWLRRHALRADSEDLCRVWVVLPKNSNVPLGYFCLSSYSVLCDDVRRRDKYFDPKNGGTAGSYKMHPAVLLGKFALDASCAGKPPFGVLMMYGVFSCFLDSIRFSSARYLVLHTGDDALVQYYRKKYGFKPAVRQENDLITMYVTGQEIRDALEKIAAGLGA</sequence>
<dbReference type="RefSeq" id="WP_145989754.1">
    <property type="nucleotide sequence ID" value="NZ_CAUPFC010000024.1"/>
</dbReference>
<organism evidence="3 6">
    <name type="scientific">Actinotignum timonense</name>
    <dbReference type="NCBI Taxonomy" id="1870995"/>
    <lineage>
        <taxon>Bacteria</taxon>
        <taxon>Bacillati</taxon>
        <taxon>Actinomycetota</taxon>
        <taxon>Actinomycetes</taxon>
        <taxon>Actinomycetales</taxon>
        <taxon>Actinomycetaceae</taxon>
        <taxon>Actinotignum</taxon>
    </lineage>
</organism>
<dbReference type="Proteomes" id="UP001288320">
    <property type="component" value="Unassembled WGS sequence"/>
</dbReference>
<dbReference type="Proteomes" id="UP001284901">
    <property type="component" value="Unassembled WGS sequence"/>
</dbReference>
<proteinExistence type="predicted"/>
<protein>
    <recommendedName>
        <fullName evidence="7">N-acetyltransferase</fullName>
    </recommendedName>
</protein>
<keyword evidence="2" id="KW-0012">Acyltransferase</keyword>
<gene>
    <name evidence="3" type="ORF">R6G74_08645</name>
    <name evidence="4" type="ORF">R6P33_09080</name>
</gene>
<dbReference type="GeneID" id="92813397"/>
<dbReference type="GO" id="GO:0016746">
    <property type="term" value="F:acyltransferase activity"/>
    <property type="evidence" value="ECO:0007669"/>
    <property type="project" value="UniProtKB-KW"/>
</dbReference>
<evidence type="ECO:0000313" key="6">
    <source>
        <dbReference type="Proteomes" id="UP001288320"/>
    </source>
</evidence>
<accession>A0AAW9HKN0</accession>
<evidence type="ECO:0000313" key="3">
    <source>
        <dbReference type="EMBL" id="MDY5141370.1"/>
    </source>
</evidence>
<evidence type="ECO:0000256" key="2">
    <source>
        <dbReference type="ARBA" id="ARBA00023315"/>
    </source>
</evidence>